<evidence type="ECO:0000313" key="1">
    <source>
        <dbReference type="EMBL" id="MDG2989957.1"/>
    </source>
</evidence>
<protein>
    <submittedName>
        <fullName evidence="1">Transposase</fullName>
    </submittedName>
</protein>
<comment type="caution">
    <text evidence="1">The sequence shown here is derived from an EMBL/GenBank/DDBJ whole genome shotgun (WGS) entry which is preliminary data.</text>
</comment>
<evidence type="ECO:0000313" key="2">
    <source>
        <dbReference type="Proteomes" id="UP001154265"/>
    </source>
</evidence>
<keyword evidence="2" id="KW-1185">Reference proteome</keyword>
<dbReference type="SUPFAM" id="SSF46689">
    <property type="entry name" value="Homeodomain-like"/>
    <property type="match status" value="1"/>
</dbReference>
<gene>
    <name evidence="1" type="ORF">L3556_03270</name>
</gene>
<proteinExistence type="predicted"/>
<dbReference type="PANTHER" id="PTHR33215">
    <property type="entry name" value="PROTEIN DISTAL ANTENNA"/>
    <property type="match status" value="1"/>
</dbReference>
<dbReference type="Gene3D" id="1.10.10.10">
    <property type="entry name" value="Winged helix-like DNA-binding domain superfamily/Winged helix DNA-binding domain"/>
    <property type="match status" value="1"/>
</dbReference>
<dbReference type="InterPro" id="IPR009057">
    <property type="entry name" value="Homeodomain-like_sf"/>
</dbReference>
<dbReference type="InterPro" id="IPR036388">
    <property type="entry name" value="WH-like_DNA-bd_sf"/>
</dbReference>
<dbReference type="Proteomes" id="UP001154265">
    <property type="component" value="Unassembled WGS sequence"/>
</dbReference>
<dbReference type="EMBL" id="JAKKUT010000002">
    <property type="protein sequence ID" value="MDG2989957.1"/>
    <property type="molecule type" value="Genomic_DNA"/>
</dbReference>
<reference evidence="1" key="1">
    <citation type="journal article" date="2022" name="Genome Biol. Evol.">
        <title>A New Gene Family Diagnostic for Intracellular Biomineralization of Amorphous Ca Carbonates by Cyanobacteria.</title>
        <authorList>
            <person name="Benzerara K."/>
            <person name="Duprat E."/>
            <person name="Bitard-Feildel T."/>
            <person name="Caumes G."/>
            <person name="Cassier-Chauvat C."/>
            <person name="Chauvat F."/>
            <person name="Dezi M."/>
            <person name="Diop S.I."/>
            <person name="Gaschignard G."/>
            <person name="Gorgen S."/>
            <person name="Gugger M."/>
            <person name="Lopez-Garcia P."/>
            <person name="Millet M."/>
            <person name="Skouri-Panet F."/>
            <person name="Moreira D."/>
            <person name="Callebaut I."/>
        </authorList>
    </citation>
    <scope>NUCLEOTIDE SEQUENCE</scope>
    <source>
        <strain evidence="1">G9</strain>
    </source>
</reference>
<name>A0ABT6EVZ3_9SYNE</name>
<dbReference type="Pfam" id="PF01527">
    <property type="entry name" value="HTH_Tnp_1"/>
    <property type="match status" value="1"/>
</dbReference>
<organism evidence="1 2">
    <name type="scientific">Candidatus Synechococcus calcipolaris G9</name>
    <dbReference type="NCBI Taxonomy" id="1497997"/>
    <lineage>
        <taxon>Bacteria</taxon>
        <taxon>Bacillati</taxon>
        <taxon>Cyanobacteriota</taxon>
        <taxon>Cyanophyceae</taxon>
        <taxon>Synechococcales</taxon>
        <taxon>Synechococcaceae</taxon>
        <taxon>Synechococcus</taxon>
    </lineage>
</organism>
<sequence>MKENVQMSQKPRRTFTAEQKAQAVAIVKQSGKPISQVAQEMGLTESALRQWVKQATIDQGGGNQGAQNSFIVGVNCLNPACPDGMGKSAQPKASLACLSQYSTQALKP</sequence>
<dbReference type="RefSeq" id="WP_277865882.1">
    <property type="nucleotide sequence ID" value="NZ_JAKKUT010000002.1"/>
</dbReference>
<dbReference type="InterPro" id="IPR002514">
    <property type="entry name" value="Transposase_8"/>
</dbReference>
<accession>A0ABT6EVZ3</accession>
<dbReference type="InterPro" id="IPR051839">
    <property type="entry name" value="RD_transcriptional_regulator"/>
</dbReference>
<reference evidence="1" key="2">
    <citation type="submission" date="2022-01" db="EMBL/GenBank/DDBJ databases">
        <authorList>
            <person name="Zivanovic Y."/>
            <person name="Moreira D."/>
            <person name="Lopez-Garcia P."/>
        </authorList>
    </citation>
    <scope>NUCLEOTIDE SEQUENCE</scope>
    <source>
        <strain evidence="1">G9</strain>
    </source>
</reference>
<dbReference type="PANTHER" id="PTHR33215:SF13">
    <property type="entry name" value="PROTEIN DISTAL ANTENNA"/>
    <property type="match status" value="1"/>
</dbReference>